<dbReference type="GO" id="GO:0005634">
    <property type="term" value="C:nucleus"/>
    <property type="evidence" value="ECO:0007669"/>
    <property type="project" value="UniProtKB-SubCell"/>
</dbReference>
<keyword evidence="2" id="KW-0479">Metal-binding</keyword>
<reference evidence="10" key="2">
    <citation type="journal article" date="2023" name="IMA Fungus">
        <title>Comparative genomic study of the Penicillium genus elucidates a diverse pangenome and 15 lateral gene transfer events.</title>
        <authorList>
            <person name="Petersen C."/>
            <person name="Sorensen T."/>
            <person name="Nielsen M.R."/>
            <person name="Sondergaard T.E."/>
            <person name="Sorensen J.L."/>
            <person name="Fitzpatrick D.A."/>
            <person name="Frisvad J.C."/>
            <person name="Nielsen K.L."/>
        </authorList>
    </citation>
    <scope>NUCLEOTIDE SEQUENCE</scope>
    <source>
        <strain evidence="10">IBT 3081</strain>
    </source>
</reference>
<dbReference type="Proteomes" id="UP001147752">
    <property type="component" value="Unassembled WGS sequence"/>
</dbReference>
<comment type="caution">
    <text evidence="10">The sequence shown here is derived from an EMBL/GenBank/DDBJ whole genome shotgun (WGS) entry which is preliminary data.</text>
</comment>
<comment type="subcellular location">
    <subcellularLocation>
        <location evidence="1">Nucleus</location>
    </subcellularLocation>
</comment>
<keyword evidence="4 7" id="KW-0863">Zinc-finger</keyword>
<evidence type="ECO:0000256" key="6">
    <source>
        <dbReference type="ARBA" id="ARBA00023242"/>
    </source>
</evidence>
<dbReference type="SUPFAM" id="SSF57667">
    <property type="entry name" value="beta-beta-alpha zinc fingers"/>
    <property type="match status" value="1"/>
</dbReference>
<keyword evidence="11" id="KW-1185">Reference proteome</keyword>
<evidence type="ECO:0000256" key="4">
    <source>
        <dbReference type="ARBA" id="ARBA00022771"/>
    </source>
</evidence>
<dbReference type="GeneID" id="81457081"/>
<dbReference type="InterPro" id="IPR013087">
    <property type="entry name" value="Znf_C2H2_type"/>
</dbReference>
<dbReference type="GO" id="GO:0000785">
    <property type="term" value="C:chromatin"/>
    <property type="evidence" value="ECO:0007669"/>
    <property type="project" value="TreeGrafter"/>
</dbReference>
<evidence type="ECO:0000313" key="10">
    <source>
        <dbReference type="EMBL" id="KAJ5382257.1"/>
    </source>
</evidence>
<evidence type="ECO:0000256" key="8">
    <source>
        <dbReference type="SAM" id="MobiDB-lite"/>
    </source>
</evidence>
<feature type="region of interest" description="Disordered" evidence="8">
    <location>
        <begin position="131"/>
        <end position="150"/>
    </location>
</feature>
<reference evidence="10" key="1">
    <citation type="submission" date="2022-12" db="EMBL/GenBank/DDBJ databases">
        <authorList>
            <person name="Petersen C."/>
        </authorList>
    </citation>
    <scope>NUCLEOTIDE SEQUENCE</scope>
    <source>
        <strain evidence="10">IBT 3081</strain>
    </source>
</reference>
<feature type="domain" description="C2H2-type" evidence="9">
    <location>
        <begin position="1"/>
        <end position="24"/>
    </location>
</feature>
<gene>
    <name evidence="10" type="ORF">N7517_000168</name>
</gene>
<dbReference type="PROSITE" id="PS50157">
    <property type="entry name" value="ZINC_FINGER_C2H2_2"/>
    <property type="match status" value="2"/>
</dbReference>
<evidence type="ECO:0000256" key="2">
    <source>
        <dbReference type="ARBA" id="ARBA00022723"/>
    </source>
</evidence>
<dbReference type="InterPro" id="IPR051059">
    <property type="entry name" value="VerF-like"/>
</dbReference>
<keyword evidence="5" id="KW-0862">Zinc</keyword>
<evidence type="ECO:0000256" key="1">
    <source>
        <dbReference type="ARBA" id="ARBA00004123"/>
    </source>
</evidence>
<evidence type="ECO:0000256" key="5">
    <source>
        <dbReference type="ARBA" id="ARBA00022833"/>
    </source>
</evidence>
<dbReference type="GO" id="GO:0000978">
    <property type="term" value="F:RNA polymerase II cis-regulatory region sequence-specific DNA binding"/>
    <property type="evidence" value="ECO:0007669"/>
    <property type="project" value="InterPro"/>
</dbReference>
<dbReference type="OrthoDB" id="654211at2759"/>
<feature type="region of interest" description="Disordered" evidence="8">
    <location>
        <begin position="62"/>
        <end position="98"/>
    </location>
</feature>
<proteinExistence type="predicted"/>
<dbReference type="CDD" id="cd12148">
    <property type="entry name" value="fungal_TF_MHR"/>
    <property type="match status" value="1"/>
</dbReference>
<dbReference type="Gene3D" id="3.30.160.60">
    <property type="entry name" value="Classic Zinc Finger"/>
    <property type="match status" value="1"/>
</dbReference>
<dbReference type="GO" id="GO:0000981">
    <property type="term" value="F:DNA-binding transcription factor activity, RNA polymerase II-specific"/>
    <property type="evidence" value="ECO:0007669"/>
    <property type="project" value="InterPro"/>
</dbReference>
<evidence type="ECO:0000313" key="11">
    <source>
        <dbReference type="Proteomes" id="UP001147752"/>
    </source>
</evidence>
<dbReference type="GO" id="GO:0006351">
    <property type="term" value="P:DNA-templated transcription"/>
    <property type="evidence" value="ECO:0007669"/>
    <property type="project" value="InterPro"/>
</dbReference>
<organism evidence="10 11">
    <name type="scientific">Penicillium concentricum</name>
    <dbReference type="NCBI Taxonomy" id="293559"/>
    <lineage>
        <taxon>Eukaryota</taxon>
        <taxon>Fungi</taxon>
        <taxon>Dikarya</taxon>
        <taxon>Ascomycota</taxon>
        <taxon>Pezizomycotina</taxon>
        <taxon>Eurotiomycetes</taxon>
        <taxon>Eurotiomycetidae</taxon>
        <taxon>Eurotiales</taxon>
        <taxon>Aspergillaceae</taxon>
        <taxon>Penicillium</taxon>
    </lineage>
</organism>
<dbReference type="InterPro" id="IPR007219">
    <property type="entry name" value="XnlR_reg_dom"/>
</dbReference>
<dbReference type="PANTHER" id="PTHR40626:SF11">
    <property type="entry name" value="ZINC FINGER PROTEIN YPR022C"/>
    <property type="match status" value="1"/>
</dbReference>
<dbReference type="RefSeq" id="XP_056582033.1">
    <property type="nucleotide sequence ID" value="XM_056717898.1"/>
</dbReference>
<dbReference type="Pfam" id="PF04082">
    <property type="entry name" value="Fungal_trans"/>
    <property type="match status" value="1"/>
</dbReference>
<dbReference type="InterPro" id="IPR036236">
    <property type="entry name" value="Znf_C2H2_sf"/>
</dbReference>
<dbReference type="AlphaFoldDB" id="A0A9W9VHM3"/>
<keyword evidence="6" id="KW-0539">Nucleus</keyword>
<keyword evidence="3" id="KW-0677">Repeat</keyword>
<name>A0A9W9VHM3_9EURO</name>
<dbReference type="GO" id="GO:0008270">
    <property type="term" value="F:zinc ion binding"/>
    <property type="evidence" value="ECO:0007669"/>
    <property type="project" value="UniProtKB-KW"/>
</dbReference>
<evidence type="ECO:0000256" key="7">
    <source>
        <dbReference type="PROSITE-ProRule" id="PRU00042"/>
    </source>
</evidence>
<feature type="compositionally biased region" description="Polar residues" evidence="8">
    <location>
        <begin position="79"/>
        <end position="98"/>
    </location>
</feature>
<dbReference type="EMBL" id="JAPZBT010000001">
    <property type="protein sequence ID" value="KAJ5382257.1"/>
    <property type="molecule type" value="Genomic_DNA"/>
</dbReference>
<evidence type="ECO:0000259" key="9">
    <source>
        <dbReference type="PROSITE" id="PS50157"/>
    </source>
</evidence>
<dbReference type="PANTHER" id="PTHR40626">
    <property type="entry name" value="MIP31509P"/>
    <property type="match status" value="1"/>
</dbReference>
<protein>
    <recommendedName>
        <fullName evidence="9">C2H2-type domain-containing protein</fullName>
    </recommendedName>
</protein>
<evidence type="ECO:0000256" key="3">
    <source>
        <dbReference type="ARBA" id="ARBA00022737"/>
    </source>
</evidence>
<sequence>MCPKSFTRSEHRIRHERSHTLEKPFSCRYCRRKYARRDLVLRHEKTIHKDEYIKGASPIRKNASSAIDSAQRTDDVEGSPSTSSLEATSPPQPVSLNGSHRRISIAPAVAFPTPQPCLDAFLNDDLTSSFDAQNDQRKAPQQISPDSSMSAEKYDMLEKALQTAGLDCSEPESVLPGSGLSEGQDEAEPYWPLLDISLPFDVGSGFEFPLESRSPRILFNLNNTGQEAPAFLRGLPPPPVNVHPDPLHAGIPTVVIRDRPRTKAVMFTQDMRQNIISDLLDIGLDADIGTAVPSATVMQNCMRGYFDRFHIHHALFHPHKFTLDRMASPLILAMCAIGALYRLDRKLSASLFCMAERALDMLSLKRDGEAASPSFEAKATSSSTRQTMSSPKPLWELQTRVLLVFVAAIGGQAAFSRKAIDGIGFLACEYRILASYLCRDSWQAYVSWNHWIGRESKKRVLHAILAISDILNITFRVSPIISLVQEYDVDLPDDDELWHASTELDWMLIVQARTRGPLPTLRSAVSQLLYGGSPETGPVLDQWSPCAVAVVMHAVSIHTWNLMQSAQTLTGFGLNLHPPGGIQALLVSNIETALSRCYLMISNARAANEVTWDEAEGPLLFNSLSLLRGIHARVLTGVGGLDRMALLSDVEEDMTAAVKDFVTQNSKRHAVSAKTARVIFDGIMTILRSDAFLLRKTAAFNWSIEHALVGIDCAIYLSNCIQKIQLNQKQHEETNSAELEFLKMATDLLVEMEHVSNEQESLAAGVLRMWKNFYDDVWVWGVTPRIARLFEQLACAYDLQLASLGDTD</sequence>
<accession>A0A9W9VHM3</accession>
<feature type="domain" description="C2H2-type" evidence="9">
    <location>
        <begin position="25"/>
        <end position="53"/>
    </location>
</feature>
<dbReference type="PROSITE" id="PS00028">
    <property type="entry name" value="ZINC_FINGER_C2H2_1"/>
    <property type="match status" value="1"/>
</dbReference>